<keyword evidence="6" id="KW-0614">Plasmid</keyword>
<dbReference type="InterPro" id="IPR014710">
    <property type="entry name" value="RmlC-like_jellyroll"/>
</dbReference>
<dbReference type="InterPro" id="IPR050397">
    <property type="entry name" value="Env_Response_Regulators"/>
</dbReference>
<dbReference type="InterPro" id="IPR036390">
    <property type="entry name" value="WH_DNA-bd_sf"/>
</dbReference>
<dbReference type="CDD" id="cd00038">
    <property type="entry name" value="CAP_ED"/>
    <property type="match status" value="1"/>
</dbReference>
<keyword evidence="2" id="KW-0238">DNA-binding</keyword>
<protein>
    <recommendedName>
        <fullName evidence="7">Crp/Fnr family transcriptional regulator</fullName>
    </recommendedName>
</protein>
<dbReference type="GO" id="GO:0003700">
    <property type="term" value="F:DNA-binding transcription factor activity"/>
    <property type="evidence" value="ECO:0007669"/>
    <property type="project" value="TreeGrafter"/>
</dbReference>
<evidence type="ECO:0000256" key="3">
    <source>
        <dbReference type="ARBA" id="ARBA00023163"/>
    </source>
</evidence>
<dbReference type="GO" id="GO:0003677">
    <property type="term" value="F:DNA binding"/>
    <property type="evidence" value="ECO:0007669"/>
    <property type="project" value="UniProtKB-KW"/>
</dbReference>
<dbReference type="GO" id="GO:0005829">
    <property type="term" value="C:cytosol"/>
    <property type="evidence" value="ECO:0007669"/>
    <property type="project" value="TreeGrafter"/>
</dbReference>
<dbReference type="Gene3D" id="2.60.120.10">
    <property type="entry name" value="Jelly Rolls"/>
    <property type="match status" value="1"/>
</dbReference>
<dbReference type="Pfam" id="PF13545">
    <property type="entry name" value="HTH_Crp_2"/>
    <property type="match status" value="1"/>
</dbReference>
<keyword evidence="1" id="KW-0805">Transcription regulation</keyword>
<geneLocation type="plasmid" evidence="6">
    <name>unnamed2</name>
</geneLocation>
<feature type="domain" description="Cyclic nucleotide-binding" evidence="4">
    <location>
        <begin position="1"/>
        <end position="99"/>
    </location>
</feature>
<dbReference type="SMART" id="SM00100">
    <property type="entry name" value="cNMP"/>
    <property type="match status" value="1"/>
</dbReference>
<feature type="domain" description="HTH crp-type" evidence="5">
    <location>
        <begin position="132"/>
        <end position="197"/>
    </location>
</feature>
<proteinExistence type="predicted"/>
<evidence type="ECO:0000256" key="2">
    <source>
        <dbReference type="ARBA" id="ARBA00023125"/>
    </source>
</evidence>
<dbReference type="SUPFAM" id="SSF51206">
    <property type="entry name" value="cAMP-binding domain-like"/>
    <property type="match status" value="1"/>
</dbReference>
<dbReference type="InterPro" id="IPR018490">
    <property type="entry name" value="cNMP-bd_dom_sf"/>
</dbReference>
<dbReference type="AlphaFoldDB" id="A0A1B2EVF7"/>
<evidence type="ECO:0000259" key="5">
    <source>
        <dbReference type="PROSITE" id="PS51063"/>
    </source>
</evidence>
<dbReference type="KEGG" id="moc:BB934_37405"/>
<dbReference type="InterPro" id="IPR012318">
    <property type="entry name" value="HTH_CRP"/>
</dbReference>
<accession>A0A1B2EVF7</accession>
<name>A0A1B2EVF7_9HYPH</name>
<dbReference type="PANTHER" id="PTHR24567">
    <property type="entry name" value="CRP FAMILY TRANSCRIPTIONAL REGULATORY PROTEIN"/>
    <property type="match status" value="1"/>
</dbReference>
<dbReference type="EMBL" id="CP016619">
    <property type="protein sequence ID" value="ANY83955.1"/>
    <property type="molecule type" value="Genomic_DNA"/>
</dbReference>
<dbReference type="PANTHER" id="PTHR24567:SF74">
    <property type="entry name" value="HTH-TYPE TRANSCRIPTIONAL REGULATOR ARCR"/>
    <property type="match status" value="1"/>
</dbReference>
<dbReference type="PROSITE" id="PS50042">
    <property type="entry name" value="CNMP_BINDING_3"/>
    <property type="match status" value="1"/>
</dbReference>
<gene>
    <name evidence="6" type="ORF">BB934_37405</name>
</gene>
<evidence type="ECO:0000259" key="4">
    <source>
        <dbReference type="PROSITE" id="PS50042"/>
    </source>
</evidence>
<dbReference type="SUPFAM" id="SSF46785">
    <property type="entry name" value="Winged helix' DNA-binding domain"/>
    <property type="match status" value="1"/>
</dbReference>
<evidence type="ECO:0000256" key="1">
    <source>
        <dbReference type="ARBA" id="ARBA00023015"/>
    </source>
</evidence>
<dbReference type="InterPro" id="IPR000595">
    <property type="entry name" value="cNMP-bd_dom"/>
</dbReference>
<dbReference type="PROSITE" id="PS51063">
    <property type="entry name" value="HTH_CRP_2"/>
    <property type="match status" value="1"/>
</dbReference>
<organism evidence="6">
    <name type="scientific">Microvirga ossetica</name>
    <dbReference type="NCBI Taxonomy" id="1882682"/>
    <lineage>
        <taxon>Bacteria</taxon>
        <taxon>Pseudomonadati</taxon>
        <taxon>Pseudomonadota</taxon>
        <taxon>Alphaproteobacteria</taxon>
        <taxon>Hyphomicrobiales</taxon>
        <taxon>Methylobacteriaceae</taxon>
        <taxon>Microvirga</taxon>
    </lineage>
</organism>
<evidence type="ECO:0008006" key="7">
    <source>
        <dbReference type="Google" id="ProtNLM"/>
    </source>
</evidence>
<sequence length="197" mass="21780">MTIYDWMPHEAFRLARRLVLPPGGALFRCGDEAIGLFVVESGEVRLSRVDIDGREIILFRAHDGDVLAEASLFSDVYHCDATAAAPTVVRLFPKMALLDALDRDPLVARSFMALLARQVMSLRTRLENRNLKTARERVIHHLTLHAEGQGRSVAITGNLKAMAAELGLSHESLYRALAALEAEGAIARSGHEIRLLF</sequence>
<reference evidence="6" key="1">
    <citation type="submission" date="2016-07" db="EMBL/GenBank/DDBJ databases">
        <title>Microvirga ossetica sp. nov. a new species of rhizobia isolated from root nodules of the legume species Vicia alpestris Steven originated from North Ossetia region in the Caucasus.</title>
        <authorList>
            <person name="Safronova V.I."/>
            <person name="Kuznetsova I.G."/>
            <person name="Sazanova A.L."/>
            <person name="Belimov A."/>
            <person name="Andronov E."/>
            <person name="Osledkin Y.S."/>
            <person name="Onishchuk O.P."/>
            <person name="Kurchak O.N."/>
            <person name="Shaposhnikov A.I."/>
            <person name="Willems A."/>
            <person name="Tikhonovich I.A."/>
        </authorList>
    </citation>
    <scope>NUCLEOTIDE SEQUENCE [LARGE SCALE GENOMIC DNA]</scope>
    <source>
        <strain evidence="6">V5/3M</strain>
        <plasmid evidence="6">unnamed2</plasmid>
    </source>
</reference>
<evidence type="ECO:0000313" key="6">
    <source>
        <dbReference type="EMBL" id="ANY83955.1"/>
    </source>
</evidence>
<keyword evidence="3" id="KW-0804">Transcription</keyword>
<dbReference type="Pfam" id="PF00027">
    <property type="entry name" value="cNMP_binding"/>
    <property type="match status" value="1"/>
</dbReference>